<proteinExistence type="predicted"/>
<dbReference type="Proteomes" id="UP000623608">
    <property type="component" value="Unassembled WGS sequence"/>
</dbReference>
<dbReference type="PROSITE" id="PS51257">
    <property type="entry name" value="PROKAR_LIPOPROTEIN"/>
    <property type="match status" value="1"/>
</dbReference>
<gene>
    <name evidence="3" type="ORF">Ate02nite_60110</name>
</gene>
<evidence type="ECO:0000313" key="3">
    <source>
        <dbReference type="EMBL" id="GIF23281.1"/>
    </source>
</evidence>
<reference evidence="3" key="1">
    <citation type="submission" date="2021-01" db="EMBL/GenBank/DDBJ databases">
        <title>Whole genome shotgun sequence of Actinoplanes tereljensis NBRC 105297.</title>
        <authorList>
            <person name="Komaki H."/>
            <person name="Tamura T."/>
        </authorList>
    </citation>
    <scope>NUCLEOTIDE SEQUENCE</scope>
    <source>
        <strain evidence="3">NBRC 105297</strain>
    </source>
</reference>
<keyword evidence="4" id="KW-1185">Reference proteome</keyword>
<evidence type="ECO:0000256" key="1">
    <source>
        <dbReference type="SAM" id="MobiDB-lite"/>
    </source>
</evidence>
<dbReference type="AlphaFoldDB" id="A0A919NQK2"/>
<feature type="signal peptide" evidence="2">
    <location>
        <begin position="1"/>
        <end position="21"/>
    </location>
</feature>
<evidence type="ECO:0008006" key="5">
    <source>
        <dbReference type="Google" id="ProtNLM"/>
    </source>
</evidence>
<feature type="chain" id="PRO_5039028987" description="Lipoprotein" evidence="2">
    <location>
        <begin position="22"/>
        <end position="222"/>
    </location>
</feature>
<comment type="caution">
    <text evidence="3">The sequence shown here is derived from an EMBL/GenBank/DDBJ whole genome shotgun (WGS) entry which is preliminary data.</text>
</comment>
<dbReference type="EMBL" id="BOMY01000039">
    <property type="protein sequence ID" value="GIF23281.1"/>
    <property type="molecule type" value="Genomic_DNA"/>
</dbReference>
<organism evidence="3 4">
    <name type="scientific">Paractinoplanes tereljensis</name>
    <dbReference type="NCBI Taxonomy" id="571912"/>
    <lineage>
        <taxon>Bacteria</taxon>
        <taxon>Bacillati</taxon>
        <taxon>Actinomycetota</taxon>
        <taxon>Actinomycetes</taxon>
        <taxon>Micromonosporales</taxon>
        <taxon>Micromonosporaceae</taxon>
        <taxon>Paractinoplanes</taxon>
    </lineage>
</organism>
<evidence type="ECO:0000313" key="4">
    <source>
        <dbReference type="Proteomes" id="UP000623608"/>
    </source>
</evidence>
<keyword evidence="2" id="KW-0732">Signal</keyword>
<feature type="compositionally biased region" description="Polar residues" evidence="1">
    <location>
        <begin position="51"/>
        <end position="64"/>
    </location>
</feature>
<accession>A0A919NQK2</accession>
<name>A0A919NQK2_9ACTN</name>
<dbReference type="RefSeq" id="WP_203811184.1">
    <property type="nucleotide sequence ID" value="NZ_BOMY01000039.1"/>
</dbReference>
<feature type="region of interest" description="Disordered" evidence="1">
    <location>
        <begin position="51"/>
        <end position="70"/>
    </location>
</feature>
<protein>
    <recommendedName>
        <fullName evidence="5">Lipoprotein</fullName>
    </recommendedName>
</protein>
<evidence type="ECO:0000256" key="2">
    <source>
        <dbReference type="SAM" id="SignalP"/>
    </source>
</evidence>
<sequence length="222" mass="23682">MLKARKTTMLLVTLAPMLVIAGLSGCGDPARTAAGPGSTSTNSAAVPLTSVPTTVSANSPSNHPTGKDGARLGTLIHTGLDATPVSEFAIQGVRITSPNQPGITFGFQLLQYDNDGKRTSYVLTSAVDNEKKPGFRAVEHSYRLEDDVQQPAFGYFVGHPAKITGMLRGKVVPANTAVWSADRDVTIFWFDNTKVNGNDKLTTVQAYDSSGTRIAEETVYYE</sequence>